<feature type="region of interest" description="Disordered" evidence="1">
    <location>
        <begin position="1"/>
        <end position="51"/>
    </location>
</feature>
<feature type="non-terminal residue" evidence="3">
    <location>
        <position position="175"/>
    </location>
</feature>
<dbReference type="PANTHER" id="PTHR10625:SF21">
    <property type="entry name" value="HISTONE DEACETYLASE 6"/>
    <property type="match status" value="1"/>
</dbReference>
<proteinExistence type="predicted"/>
<dbReference type="InterPro" id="IPR023801">
    <property type="entry name" value="His_deacetylse_dom"/>
</dbReference>
<organism evidence="3 4">
    <name type="scientific">Upupa epops</name>
    <name type="common">Eurasian hoopoe</name>
    <dbReference type="NCBI Taxonomy" id="57439"/>
    <lineage>
        <taxon>Eukaryota</taxon>
        <taxon>Metazoa</taxon>
        <taxon>Chordata</taxon>
        <taxon>Craniata</taxon>
        <taxon>Vertebrata</taxon>
        <taxon>Euteleostomi</taxon>
        <taxon>Archelosauria</taxon>
        <taxon>Archosauria</taxon>
        <taxon>Dinosauria</taxon>
        <taxon>Saurischia</taxon>
        <taxon>Theropoda</taxon>
        <taxon>Coelurosauria</taxon>
        <taxon>Aves</taxon>
        <taxon>Neognathae</taxon>
        <taxon>Neoaves</taxon>
        <taxon>Telluraves</taxon>
        <taxon>Coraciimorphae</taxon>
        <taxon>Bucerotiformes</taxon>
        <taxon>Upupidae</taxon>
        <taxon>Upupa</taxon>
    </lineage>
</organism>
<dbReference type="Pfam" id="PF00850">
    <property type="entry name" value="Hist_deacetyl"/>
    <property type="match status" value="1"/>
</dbReference>
<sequence length="175" mass="20044">AELEDEEDENEVEEEEEEVEEEKDDVEDEEELPGTPPEPEETEELQLYPHPVTRTGLLYDERMEEHYNPWDSQHPEAPQRIRRVMERLQELGLSQRCLRIPARMARREQLRACHTRRLVTLLANSAGLRLRELRALAGGFSSLFLCPRSYPCARLAAGTACAAVAAVWHGKVGLN</sequence>
<comment type="caution">
    <text evidence="3">The sequence shown here is derived from an EMBL/GenBank/DDBJ whole genome shotgun (WGS) entry which is preliminary data.</text>
</comment>
<reference evidence="3 4" key="1">
    <citation type="submission" date="2019-09" db="EMBL/GenBank/DDBJ databases">
        <title>Bird 10,000 Genomes (B10K) Project - Family phase.</title>
        <authorList>
            <person name="Zhang G."/>
        </authorList>
    </citation>
    <scope>NUCLEOTIDE SEQUENCE [LARGE SCALE GENOMIC DNA]</scope>
    <source>
        <strain evidence="3">B10K-DU-012-37</strain>
    </source>
</reference>
<name>A0A7K6AW64_UPUEP</name>
<dbReference type="OrthoDB" id="424012at2759"/>
<protein>
    <submittedName>
        <fullName evidence="3">HDAC6 deacetylase</fullName>
    </submittedName>
</protein>
<dbReference type="GO" id="GO:0040029">
    <property type="term" value="P:epigenetic regulation of gene expression"/>
    <property type="evidence" value="ECO:0007669"/>
    <property type="project" value="TreeGrafter"/>
</dbReference>
<keyword evidence="4" id="KW-1185">Reference proteome</keyword>
<evidence type="ECO:0000259" key="2">
    <source>
        <dbReference type="Pfam" id="PF00850"/>
    </source>
</evidence>
<dbReference type="GO" id="GO:0004407">
    <property type="term" value="F:histone deacetylase activity"/>
    <property type="evidence" value="ECO:0007669"/>
    <property type="project" value="TreeGrafter"/>
</dbReference>
<evidence type="ECO:0000313" key="3">
    <source>
        <dbReference type="EMBL" id="NWU94260.1"/>
    </source>
</evidence>
<evidence type="ECO:0000256" key="1">
    <source>
        <dbReference type="SAM" id="MobiDB-lite"/>
    </source>
</evidence>
<dbReference type="InterPro" id="IPR037138">
    <property type="entry name" value="His_deacetylse_dom_sf"/>
</dbReference>
<gene>
    <name evidence="3" type="primary">Hdac6</name>
    <name evidence="3" type="ORF">UPUEPO_R14932</name>
</gene>
<dbReference type="GO" id="GO:0000118">
    <property type="term" value="C:histone deacetylase complex"/>
    <property type="evidence" value="ECO:0007669"/>
    <property type="project" value="TreeGrafter"/>
</dbReference>
<dbReference type="Proteomes" id="UP000544127">
    <property type="component" value="Unassembled WGS sequence"/>
</dbReference>
<feature type="non-terminal residue" evidence="3">
    <location>
        <position position="1"/>
    </location>
</feature>
<dbReference type="SUPFAM" id="SSF52768">
    <property type="entry name" value="Arginase/deacetylase"/>
    <property type="match status" value="1"/>
</dbReference>
<dbReference type="Gene3D" id="3.40.800.20">
    <property type="entry name" value="Histone deacetylase domain"/>
    <property type="match status" value="1"/>
</dbReference>
<feature type="compositionally biased region" description="Acidic residues" evidence="1">
    <location>
        <begin position="1"/>
        <end position="44"/>
    </location>
</feature>
<dbReference type="PANTHER" id="PTHR10625">
    <property type="entry name" value="HISTONE DEACETYLASE HDAC1-RELATED"/>
    <property type="match status" value="1"/>
</dbReference>
<dbReference type="InterPro" id="IPR023696">
    <property type="entry name" value="Ureohydrolase_dom_sf"/>
</dbReference>
<dbReference type="EMBL" id="VZRI01006236">
    <property type="protein sequence ID" value="NWU94260.1"/>
    <property type="molecule type" value="Genomic_DNA"/>
</dbReference>
<accession>A0A7K6AW64</accession>
<dbReference type="AlphaFoldDB" id="A0A7K6AW64"/>
<evidence type="ECO:0000313" key="4">
    <source>
        <dbReference type="Proteomes" id="UP000544127"/>
    </source>
</evidence>
<feature type="domain" description="Histone deacetylase" evidence="2">
    <location>
        <begin position="74"/>
        <end position="172"/>
    </location>
</feature>